<dbReference type="InterPro" id="IPR002701">
    <property type="entry name" value="CM_II_prokaryot"/>
</dbReference>
<name>A0A8H7S9E9_9FUNG</name>
<feature type="domain" description="ACT" evidence="20">
    <location>
        <begin position="324"/>
        <end position="402"/>
    </location>
</feature>
<dbReference type="InterPro" id="IPR036263">
    <property type="entry name" value="Chorismate_II_sf"/>
</dbReference>
<evidence type="ECO:0000256" key="3">
    <source>
        <dbReference type="ARBA" id="ARBA00004496"/>
    </source>
</evidence>
<evidence type="ECO:0000256" key="5">
    <source>
        <dbReference type="ARBA" id="ARBA00004817"/>
    </source>
</evidence>
<protein>
    <recommendedName>
        <fullName evidence="7">Bifunctional chorismate mutase/prephenate dehydratase</fullName>
        <ecNumber evidence="6">4.2.1.51</ecNumber>
    </recommendedName>
    <alternativeName>
        <fullName evidence="16">Chorismate mutase-prephenate dehydratase</fullName>
    </alternativeName>
    <alternativeName>
        <fullName evidence="15">p-protein</fullName>
    </alternativeName>
</protein>
<evidence type="ECO:0000256" key="11">
    <source>
        <dbReference type="ARBA" id="ARBA00023222"/>
    </source>
</evidence>
<dbReference type="CDD" id="cd13630">
    <property type="entry name" value="PBP2_PDT_1"/>
    <property type="match status" value="1"/>
</dbReference>
<evidence type="ECO:0000256" key="2">
    <source>
        <dbReference type="ARBA" id="ARBA00002364"/>
    </source>
</evidence>
<dbReference type="PROSITE" id="PS51671">
    <property type="entry name" value="ACT"/>
    <property type="match status" value="1"/>
</dbReference>
<feature type="domain" description="Prephenate dehydratase" evidence="19">
    <location>
        <begin position="137"/>
        <end position="311"/>
    </location>
</feature>
<dbReference type="InterPro" id="IPR002912">
    <property type="entry name" value="ACT_dom"/>
</dbReference>
<comment type="pathway">
    <text evidence="4">Amino-acid biosynthesis; L-phenylalanine biosynthesis; phenylpyruvate from prephenate: step 1/1.</text>
</comment>
<gene>
    <name evidence="21" type="ORF">INT45_009528</name>
</gene>
<evidence type="ECO:0000256" key="13">
    <source>
        <dbReference type="ARBA" id="ARBA00023239"/>
    </source>
</evidence>
<evidence type="ECO:0000256" key="8">
    <source>
        <dbReference type="ARBA" id="ARBA00022490"/>
    </source>
</evidence>
<dbReference type="SMART" id="SM00830">
    <property type="entry name" value="CM_2"/>
    <property type="match status" value="1"/>
</dbReference>
<accession>A0A8H7S9E9</accession>
<organism evidence="21 22">
    <name type="scientific">Circinella minor</name>
    <dbReference type="NCBI Taxonomy" id="1195481"/>
    <lineage>
        <taxon>Eukaryota</taxon>
        <taxon>Fungi</taxon>
        <taxon>Fungi incertae sedis</taxon>
        <taxon>Mucoromycota</taxon>
        <taxon>Mucoromycotina</taxon>
        <taxon>Mucoromycetes</taxon>
        <taxon>Mucorales</taxon>
        <taxon>Lichtheimiaceae</taxon>
        <taxon>Circinella</taxon>
    </lineage>
</organism>
<dbReference type="Gene3D" id="3.30.70.260">
    <property type="match status" value="1"/>
</dbReference>
<evidence type="ECO:0000256" key="4">
    <source>
        <dbReference type="ARBA" id="ARBA00004741"/>
    </source>
</evidence>
<dbReference type="Gene3D" id="1.20.59.10">
    <property type="entry name" value="Chorismate mutase"/>
    <property type="match status" value="1"/>
</dbReference>
<dbReference type="InterPro" id="IPR008242">
    <property type="entry name" value="Chor_mutase/pphenate_deHydtase"/>
</dbReference>
<dbReference type="PANTHER" id="PTHR21022:SF19">
    <property type="entry name" value="PREPHENATE DEHYDRATASE-RELATED"/>
    <property type="match status" value="1"/>
</dbReference>
<dbReference type="OrthoDB" id="983542at2759"/>
<dbReference type="GO" id="GO:0005737">
    <property type="term" value="C:cytoplasm"/>
    <property type="evidence" value="ECO:0007669"/>
    <property type="project" value="UniProtKB-SubCell"/>
</dbReference>
<dbReference type="FunFam" id="3.40.190.10:FF:000034">
    <property type="entry name" value="Chorismate mutase/prephenate dehydratase"/>
    <property type="match status" value="1"/>
</dbReference>
<dbReference type="AlphaFoldDB" id="A0A8H7S9E9"/>
<keyword evidence="13" id="KW-0456">Lyase</keyword>
<dbReference type="InterPro" id="IPR018528">
    <property type="entry name" value="Preph_deHydtase_CS"/>
</dbReference>
<dbReference type="UniPathway" id="UPA00120">
    <property type="reaction ID" value="UER00203"/>
</dbReference>
<dbReference type="UniPathway" id="UPA00121">
    <property type="reaction ID" value="UER00345"/>
</dbReference>
<dbReference type="InterPro" id="IPR036979">
    <property type="entry name" value="CM_dom_sf"/>
</dbReference>
<keyword evidence="22" id="KW-1185">Reference proteome</keyword>
<dbReference type="CDD" id="cd04905">
    <property type="entry name" value="ACT_CM-PDT"/>
    <property type="match status" value="1"/>
</dbReference>
<dbReference type="GO" id="GO:0004664">
    <property type="term" value="F:prephenate dehydratase activity"/>
    <property type="evidence" value="ECO:0007669"/>
    <property type="project" value="UniProtKB-EC"/>
</dbReference>
<dbReference type="Pfam" id="PF01817">
    <property type="entry name" value="CM_2"/>
    <property type="match status" value="1"/>
</dbReference>
<dbReference type="SUPFAM" id="SSF55021">
    <property type="entry name" value="ACT-like"/>
    <property type="match status" value="1"/>
</dbReference>
<evidence type="ECO:0000256" key="1">
    <source>
        <dbReference type="ARBA" id="ARBA00000824"/>
    </source>
</evidence>
<dbReference type="GO" id="GO:0004106">
    <property type="term" value="F:chorismate mutase activity"/>
    <property type="evidence" value="ECO:0007669"/>
    <property type="project" value="UniProtKB-EC"/>
</dbReference>
<evidence type="ECO:0000256" key="17">
    <source>
        <dbReference type="ARBA" id="ARBA00047848"/>
    </source>
</evidence>
<proteinExistence type="predicted"/>
<evidence type="ECO:0000313" key="22">
    <source>
        <dbReference type="Proteomes" id="UP000646827"/>
    </source>
</evidence>
<reference evidence="21 22" key="1">
    <citation type="submission" date="2020-12" db="EMBL/GenBank/DDBJ databases">
        <title>Metabolic potential, ecology and presence of endohyphal bacteria is reflected in genomic diversity of Mucoromycotina.</title>
        <authorList>
            <person name="Muszewska A."/>
            <person name="Okrasinska A."/>
            <person name="Steczkiewicz K."/>
            <person name="Drgas O."/>
            <person name="Orlowska M."/>
            <person name="Perlinska-Lenart U."/>
            <person name="Aleksandrzak-Piekarczyk T."/>
            <person name="Szatraj K."/>
            <person name="Zielenkiewicz U."/>
            <person name="Pilsyk S."/>
            <person name="Malc E."/>
            <person name="Mieczkowski P."/>
            <person name="Kruszewska J.S."/>
            <person name="Biernat P."/>
            <person name="Pawlowska J."/>
        </authorList>
    </citation>
    <scope>NUCLEOTIDE SEQUENCE [LARGE SCALE GENOMIC DNA]</scope>
    <source>
        <strain evidence="21 22">CBS 142.35</strain>
    </source>
</reference>
<evidence type="ECO:0000256" key="12">
    <source>
        <dbReference type="ARBA" id="ARBA00023235"/>
    </source>
</evidence>
<dbReference type="SUPFAM" id="SSF53850">
    <property type="entry name" value="Periplasmic binding protein-like II"/>
    <property type="match status" value="1"/>
</dbReference>
<evidence type="ECO:0000259" key="19">
    <source>
        <dbReference type="PROSITE" id="PS51171"/>
    </source>
</evidence>
<evidence type="ECO:0000256" key="9">
    <source>
        <dbReference type="ARBA" id="ARBA00022605"/>
    </source>
</evidence>
<dbReference type="NCBIfam" id="NF008865">
    <property type="entry name" value="PRK11898.1"/>
    <property type="match status" value="1"/>
</dbReference>
<dbReference type="Proteomes" id="UP000646827">
    <property type="component" value="Unassembled WGS sequence"/>
</dbReference>
<evidence type="ECO:0000256" key="16">
    <source>
        <dbReference type="ARBA" id="ARBA00031520"/>
    </source>
</evidence>
<dbReference type="EMBL" id="JAEPRB010000031">
    <property type="protein sequence ID" value="KAG2225199.1"/>
    <property type="molecule type" value="Genomic_DNA"/>
</dbReference>
<evidence type="ECO:0000256" key="10">
    <source>
        <dbReference type="ARBA" id="ARBA00023141"/>
    </source>
</evidence>
<feature type="domain" description="Chorismate mutase" evidence="18">
    <location>
        <begin position="1"/>
        <end position="137"/>
    </location>
</feature>
<dbReference type="Gene3D" id="3.40.190.10">
    <property type="entry name" value="Periplasmic binding protein-like II"/>
    <property type="match status" value="2"/>
</dbReference>
<evidence type="ECO:0000313" key="21">
    <source>
        <dbReference type="EMBL" id="KAG2225199.1"/>
    </source>
</evidence>
<dbReference type="PROSITE" id="PS51171">
    <property type="entry name" value="PREPHENATE_DEHYDR_3"/>
    <property type="match status" value="1"/>
</dbReference>
<comment type="caution">
    <text evidence="21">The sequence shown here is derived from an EMBL/GenBank/DDBJ whole genome shotgun (WGS) entry which is preliminary data.</text>
</comment>
<comment type="catalytic activity">
    <reaction evidence="1">
        <text>chorismate = prephenate</text>
        <dbReference type="Rhea" id="RHEA:13897"/>
        <dbReference type="ChEBI" id="CHEBI:29748"/>
        <dbReference type="ChEBI" id="CHEBI:29934"/>
        <dbReference type="EC" id="5.4.99.5"/>
    </reaction>
</comment>
<evidence type="ECO:0000259" key="18">
    <source>
        <dbReference type="PROSITE" id="PS51168"/>
    </source>
</evidence>
<dbReference type="InterPro" id="IPR045865">
    <property type="entry name" value="ACT-like_dom_sf"/>
</dbReference>
<sequence length="410" mass="46060">MSDLGSLRERIDTLDTTLVNLLNERAEVSLNIGAAKRKATTSTEYVYNLTTLLSPFSLPFLIPNEQQEEEKEDVNNNVHYTFSDSSSKELHVYMPGREKEVYKKLERLNQGPLNHSSLHAIFREIMSASIALQKDVTVAYLGPPGTFSHQAAYERLGDSVAYVPVDQISAVFEAVEKKTTTYGLVPFENSTFGTVVETMDNFVKTSVRVRAETYLTVHQCLLSNSKMEKITKVYSHPQGLGQTRRWLSTHLPNAQLIPVKSTAEAAEQAAKEHDAAAVCSELCSSLYNLEILAKDIEDNSANTTRFLMIGTSSDNATKDDHTLIHFTVDHRQPGALADGLKIFKDYDLNLFKIDSRPSGLRPWHYVFMVECSGHFQHEPLQKAVKELEQFCLDVVVLGSFPNQRPQQQNE</sequence>
<evidence type="ECO:0000256" key="14">
    <source>
        <dbReference type="ARBA" id="ARBA00023268"/>
    </source>
</evidence>
<comment type="subcellular location">
    <subcellularLocation>
        <location evidence="3">Cytoplasm</location>
    </subcellularLocation>
</comment>
<dbReference type="InterPro" id="IPR001086">
    <property type="entry name" value="Preph_deHydtase"/>
</dbReference>
<keyword evidence="8" id="KW-0963">Cytoplasm</keyword>
<evidence type="ECO:0000256" key="6">
    <source>
        <dbReference type="ARBA" id="ARBA00013147"/>
    </source>
</evidence>
<dbReference type="PIRSF" id="PIRSF001500">
    <property type="entry name" value="Chor_mut_pdt_Ppr"/>
    <property type="match status" value="1"/>
</dbReference>
<dbReference type="PANTHER" id="PTHR21022">
    <property type="entry name" value="PREPHENATE DEHYDRATASE P PROTEIN"/>
    <property type="match status" value="1"/>
</dbReference>
<dbReference type="Pfam" id="PF00800">
    <property type="entry name" value="PDT"/>
    <property type="match status" value="1"/>
</dbReference>
<evidence type="ECO:0000256" key="7">
    <source>
        <dbReference type="ARBA" id="ARBA00014401"/>
    </source>
</evidence>
<evidence type="ECO:0000259" key="20">
    <source>
        <dbReference type="PROSITE" id="PS51671"/>
    </source>
</evidence>
<dbReference type="SUPFAM" id="SSF48600">
    <property type="entry name" value="Chorismate mutase II"/>
    <property type="match status" value="2"/>
</dbReference>
<dbReference type="GO" id="GO:0009094">
    <property type="term" value="P:L-phenylalanine biosynthetic process"/>
    <property type="evidence" value="ECO:0007669"/>
    <property type="project" value="UniProtKB-UniPathway"/>
</dbReference>
<keyword evidence="12" id="KW-0413">Isomerase</keyword>
<keyword evidence="9" id="KW-0028">Amino-acid biosynthesis</keyword>
<keyword evidence="10" id="KW-0057">Aromatic amino acid biosynthesis</keyword>
<evidence type="ECO:0000256" key="15">
    <source>
        <dbReference type="ARBA" id="ARBA00031175"/>
    </source>
</evidence>
<comment type="pathway">
    <text evidence="5">Metabolic intermediate biosynthesis; prephenate biosynthesis; prephenate from chorismate: step 1/1.</text>
</comment>
<dbReference type="EC" id="4.2.1.51" evidence="6"/>
<dbReference type="PROSITE" id="PS00857">
    <property type="entry name" value="PREPHENATE_DEHYDR_1"/>
    <property type="match status" value="1"/>
</dbReference>
<comment type="catalytic activity">
    <reaction evidence="17">
        <text>prephenate + H(+) = 3-phenylpyruvate + CO2 + H2O</text>
        <dbReference type="Rhea" id="RHEA:21648"/>
        <dbReference type="ChEBI" id="CHEBI:15377"/>
        <dbReference type="ChEBI" id="CHEBI:15378"/>
        <dbReference type="ChEBI" id="CHEBI:16526"/>
        <dbReference type="ChEBI" id="CHEBI:18005"/>
        <dbReference type="ChEBI" id="CHEBI:29934"/>
        <dbReference type="EC" id="4.2.1.51"/>
    </reaction>
</comment>
<keyword evidence="14" id="KW-0511">Multifunctional enzyme</keyword>
<comment type="function">
    <text evidence="2">Catalyzes the Claisen rearrangement of chorismate to prephenate and the decarboxylation/dehydration of prephenate to phenylpyruvate.</text>
</comment>
<dbReference type="PROSITE" id="PS51168">
    <property type="entry name" value="CHORISMATE_MUT_2"/>
    <property type="match status" value="1"/>
</dbReference>
<keyword evidence="11" id="KW-0584">Phenylalanine biosynthesis</keyword>
<dbReference type="GO" id="GO:0046417">
    <property type="term" value="P:chorismate metabolic process"/>
    <property type="evidence" value="ECO:0007669"/>
    <property type="project" value="InterPro"/>
</dbReference>